<evidence type="ECO:0000256" key="5">
    <source>
        <dbReference type="ARBA" id="ARBA00023136"/>
    </source>
</evidence>
<gene>
    <name evidence="8" type="ORF">F5Z01DRAFT_310753</name>
</gene>
<comment type="caution">
    <text evidence="8">The sequence shown here is derived from an EMBL/GenBank/DDBJ whole genome shotgun (WGS) entry which is preliminary data.</text>
</comment>
<feature type="compositionally biased region" description="Polar residues" evidence="6">
    <location>
        <begin position="53"/>
        <end position="63"/>
    </location>
</feature>
<feature type="compositionally biased region" description="Polar residues" evidence="6">
    <location>
        <begin position="1110"/>
        <end position="1124"/>
    </location>
</feature>
<accession>A0A9P7ZTS1</accession>
<evidence type="ECO:0000313" key="9">
    <source>
        <dbReference type="Proteomes" id="UP000887229"/>
    </source>
</evidence>
<feature type="compositionally biased region" description="Basic residues" evidence="6">
    <location>
        <begin position="170"/>
        <end position="179"/>
    </location>
</feature>
<feature type="compositionally biased region" description="Basic and acidic residues" evidence="6">
    <location>
        <begin position="1169"/>
        <end position="1179"/>
    </location>
</feature>
<feature type="transmembrane region" description="Helical" evidence="7">
    <location>
        <begin position="648"/>
        <end position="669"/>
    </location>
</feature>
<evidence type="ECO:0000256" key="7">
    <source>
        <dbReference type="SAM" id="Phobius"/>
    </source>
</evidence>
<feature type="compositionally biased region" description="Polar residues" evidence="6">
    <location>
        <begin position="1146"/>
        <end position="1158"/>
    </location>
</feature>
<proteinExistence type="inferred from homology"/>
<feature type="compositionally biased region" description="Polar residues" evidence="6">
    <location>
        <begin position="181"/>
        <end position="192"/>
    </location>
</feature>
<organism evidence="8 9">
    <name type="scientific">Emericellopsis atlantica</name>
    <dbReference type="NCBI Taxonomy" id="2614577"/>
    <lineage>
        <taxon>Eukaryota</taxon>
        <taxon>Fungi</taxon>
        <taxon>Dikarya</taxon>
        <taxon>Ascomycota</taxon>
        <taxon>Pezizomycotina</taxon>
        <taxon>Sordariomycetes</taxon>
        <taxon>Hypocreomycetidae</taxon>
        <taxon>Hypocreales</taxon>
        <taxon>Bionectriaceae</taxon>
        <taxon>Emericellopsis</taxon>
    </lineage>
</organism>
<keyword evidence="4 7" id="KW-1133">Transmembrane helix</keyword>
<evidence type="ECO:0000313" key="8">
    <source>
        <dbReference type="EMBL" id="KAG9257951.1"/>
    </source>
</evidence>
<dbReference type="AlphaFoldDB" id="A0A9P7ZTS1"/>
<dbReference type="SUPFAM" id="SSF53474">
    <property type="entry name" value="alpha/beta-Hydrolases"/>
    <property type="match status" value="1"/>
</dbReference>
<evidence type="ECO:0000256" key="3">
    <source>
        <dbReference type="ARBA" id="ARBA00022692"/>
    </source>
</evidence>
<dbReference type="PANTHER" id="PTHR17920">
    <property type="entry name" value="TRANSMEMBRANE AND COILED-COIL DOMAIN-CONTAINING PROTEIN 4 TMCO4"/>
    <property type="match status" value="1"/>
</dbReference>
<reference evidence="8" key="1">
    <citation type="journal article" date="2021" name="IMA Fungus">
        <title>Genomic characterization of three marine fungi, including Emericellopsis atlantica sp. nov. with signatures of a generalist lifestyle and marine biomass degradation.</title>
        <authorList>
            <person name="Hagestad O.C."/>
            <person name="Hou L."/>
            <person name="Andersen J.H."/>
            <person name="Hansen E.H."/>
            <person name="Altermark B."/>
            <person name="Li C."/>
            <person name="Kuhnert E."/>
            <person name="Cox R.J."/>
            <person name="Crous P.W."/>
            <person name="Spatafora J.W."/>
            <person name="Lail K."/>
            <person name="Amirebrahimi M."/>
            <person name="Lipzen A."/>
            <person name="Pangilinan J."/>
            <person name="Andreopoulos W."/>
            <person name="Hayes R.D."/>
            <person name="Ng V."/>
            <person name="Grigoriev I.V."/>
            <person name="Jackson S.A."/>
            <person name="Sutton T.D.S."/>
            <person name="Dobson A.D.W."/>
            <person name="Rama T."/>
        </authorList>
    </citation>
    <scope>NUCLEOTIDE SEQUENCE</scope>
    <source>
        <strain evidence="8">TS7</strain>
    </source>
</reference>
<feature type="compositionally biased region" description="Basic and acidic residues" evidence="6">
    <location>
        <begin position="418"/>
        <end position="452"/>
    </location>
</feature>
<feature type="region of interest" description="Disordered" evidence="6">
    <location>
        <begin position="1"/>
        <end position="229"/>
    </location>
</feature>
<feature type="compositionally biased region" description="Basic and acidic residues" evidence="6">
    <location>
        <begin position="38"/>
        <end position="52"/>
    </location>
</feature>
<dbReference type="Pfam" id="PF05277">
    <property type="entry name" value="DUF726"/>
    <property type="match status" value="1"/>
</dbReference>
<dbReference type="GeneID" id="70289852"/>
<evidence type="ECO:0000256" key="1">
    <source>
        <dbReference type="ARBA" id="ARBA00004141"/>
    </source>
</evidence>
<feature type="compositionally biased region" description="Basic and acidic residues" evidence="6">
    <location>
        <begin position="467"/>
        <end position="477"/>
    </location>
</feature>
<feature type="compositionally biased region" description="Basic and acidic residues" evidence="6">
    <location>
        <begin position="139"/>
        <end position="152"/>
    </location>
</feature>
<name>A0A9P7ZTS1_9HYPO</name>
<feature type="compositionally biased region" description="Polar residues" evidence="6">
    <location>
        <begin position="457"/>
        <end position="466"/>
    </location>
</feature>
<dbReference type="RefSeq" id="XP_046121875.1">
    <property type="nucleotide sequence ID" value="XM_046258949.1"/>
</dbReference>
<keyword evidence="5 7" id="KW-0472">Membrane</keyword>
<dbReference type="Proteomes" id="UP000887229">
    <property type="component" value="Unassembled WGS sequence"/>
</dbReference>
<feature type="compositionally biased region" description="Basic and acidic residues" evidence="6">
    <location>
        <begin position="112"/>
        <end position="130"/>
    </location>
</feature>
<dbReference type="InterPro" id="IPR007941">
    <property type="entry name" value="DUF726"/>
</dbReference>
<evidence type="ECO:0000256" key="6">
    <source>
        <dbReference type="SAM" id="MobiDB-lite"/>
    </source>
</evidence>
<dbReference type="GO" id="GO:0016020">
    <property type="term" value="C:membrane"/>
    <property type="evidence" value="ECO:0007669"/>
    <property type="project" value="UniProtKB-SubCell"/>
</dbReference>
<protein>
    <submittedName>
        <fullName evidence="8">DUF726 domain protein</fullName>
    </submittedName>
</protein>
<feature type="region of interest" description="Disordered" evidence="6">
    <location>
        <begin position="1068"/>
        <end position="1179"/>
    </location>
</feature>
<evidence type="ECO:0000256" key="4">
    <source>
        <dbReference type="ARBA" id="ARBA00022989"/>
    </source>
</evidence>
<comment type="subcellular location">
    <subcellularLocation>
        <location evidence="1">Membrane</location>
        <topology evidence="1">Multi-pass membrane protein</topology>
    </subcellularLocation>
</comment>
<keyword evidence="9" id="KW-1185">Reference proteome</keyword>
<feature type="region of interest" description="Disordered" evidence="6">
    <location>
        <begin position="411"/>
        <end position="515"/>
    </location>
</feature>
<dbReference type="OrthoDB" id="277931at2759"/>
<dbReference type="EMBL" id="MU251244">
    <property type="protein sequence ID" value="KAG9257951.1"/>
    <property type="molecule type" value="Genomic_DNA"/>
</dbReference>
<dbReference type="InterPro" id="IPR029058">
    <property type="entry name" value="AB_hydrolase_fold"/>
</dbReference>
<sequence length="1179" mass="129373">MMAGKEDGQQAAPAVVRETDDFGLPIRKYSTPVSTPMETKEGENGPVDESKDVSSNGQGTVTEAASHEDQPEDSNSTSTGEDAAGKGKQPATSPSSDDDQQTAPIEAPAQQHDQRKDAATLKPKSEHAEETPATTSDAVVKERGSSEDKTDLQDDGPASMASRKEPTAPTKKKTGHAHQHSIASLASVSSAPNDPGVSEFSHQQVTTQVEDKKDEDEGWQTMPSYAPYDIYDDDNRLVAQEHEDSEDEKVVYGGLGGAGKGYTRVQMDDDVQSANSMDDNTNYLFKDGGYKGTTMAEDEDDDARDAVGQMQATKDLLTEGQRVAYVGVVRLEIAQLVKESEQLESTRKIKKEVSMSAENTKMWAQKMMIRLYAHMDISEAEQIMIEQLAEHGVVPADLVPALHANARVKNPMAEQEADEKGEQKTEKDESDSSKDGAAEEDQKQESAGKETLPRQGEGTNIPTEQSARSDDESDEKRSSKRPMTPTDEPVAEPPPPYEAHEQDEVPEVQSPSQLPTTSKIDIDLRWTVLCDLFLILIADSVYDARSRVLLERVGKSLEIPWLDICRFEKRITDALELQQAAEKENWNEEEHMESRRKKALKRRYMMMGLATVGGGIVIGLSAGLAAPLIGAGLAAGLTTIGVGGTAPFLGGLGGAAIITSAASASGSVIGAKAAHRRTGAVRTFEYRPLHNNKRVNLIVSVSGWLTGKVDDVRLPFSTVDATMGDIYSVLWEPDMLRSVGDTIQILATEALTSSIQQILGSTLLTGLMGALQIPIILTKLAYLIDNPWTVSCDRAIAAGKILADSLIDRNLGTRPVTLVGYSLGSRVIFSCLQELAKRGAYGLIQNVYLFGSPIVYQKEEYLRARTVVPGRFVNGYNRTDWVLGYLFRVTSGGIRRVAGLAAIEDLPWIENIDVTEHVAGHMAYRTAMPILLKECGWMVESEVFSEIEDPDPDNHTERQRELINEIEEARKKLEEEGRTGSKSRFSIFGRKKRAEKAEWELYDDKQAKPKAGPEQDPDAAYRGALFDVDTIREELAKDMRGEREPEEEELQIREIKSTLPPMKLDLTAAASSSASTPVAPANPYNTLRETRSADHVPTYQLPPEDEIQMTFDTSFNDTTTQSRNLYGDSLRPSREETTTTSRPDLKSSNTTPNVSMNNPWGDPDDDDFGKEKEISMTFA</sequence>
<comment type="similarity">
    <text evidence="2">Belongs to the TMCO4 family.</text>
</comment>
<dbReference type="PANTHER" id="PTHR17920:SF3">
    <property type="entry name" value="TRANSMEMBRANE AND COILED-COIL DOMAIN-CONTAINING PROTEIN 4"/>
    <property type="match status" value="1"/>
</dbReference>
<keyword evidence="3 7" id="KW-0812">Transmembrane</keyword>
<feature type="transmembrane region" description="Helical" evidence="7">
    <location>
        <begin position="604"/>
        <end position="628"/>
    </location>
</feature>
<evidence type="ECO:0000256" key="2">
    <source>
        <dbReference type="ARBA" id="ARBA00009824"/>
    </source>
</evidence>